<protein>
    <submittedName>
        <fullName evidence="1">Uncharacterized protein</fullName>
    </submittedName>
</protein>
<evidence type="ECO:0000313" key="2">
    <source>
        <dbReference type="Proteomes" id="UP000199708"/>
    </source>
</evidence>
<dbReference type="OrthoDB" id="2139205at2"/>
<proteinExistence type="predicted"/>
<organism evidence="1 2">
    <name type="scientific">Facklamia miroungae</name>
    <dbReference type="NCBI Taxonomy" id="120956"/>
    <lineage>
        <taxon>Bacteria</taxon>
        <taxon>Bacillati</taxon>
        <taxon>Bacillota</taxon>
        <taxon>Bacilli</taxon>
        <taxon>Lactobacillales</taxon>
        <taxon>Aerococcaceae</taxon>
        <taxon>Facklamia</taxon>
    </lineage>
</organism>
<keyword evidence="2" id="KW-1185">Reference proteome</keyword>
<dbReference type="Proteomes" id="UP000199708">
    <property type="component" value="Unassembled WGS sequence"/>
</dbReference>
<dbReference type="RefSeq" id="WP_090289311.1">
    <property type="nucleotide sequence ID" value="NZ_FNCK01000002.1"/>
</dbReference>
<dbReference type="EMBL" id="FNCK01000002">
    <property type="protein sequence ID" value="SDG02343.1"/>
    <property type="molecule type" value="Genomic_DNA"/>
</dbReference>
<evidence type="ECO:0000313" key="1">
    <source>
        <dbReference type="EMBL" id="SDG02343.1"/>
    </source>
</evidence>
<dbReference type="STRING" id="120956.SAMN05421791_102230"/>
<accession>A0A1G7QV46</accession>
<sequence>MKKNKFQNKWMLLNILGLFFILLLNPSAEIYGQEETSQDQVVIDQSEETTNEEVFETTEESVMEEVIDASLFKEVIPYARYLNYQYVGDGSKFTSKDIIMEFMPDANGIFQVAEFTDTEAVAYVYQIRPEGLYELAYFENYTVVEDLRYSPDAQDETVSLVLPVDLSEGNIFKSGYQEEIKKKVIGTVDTVTIGQDIYNQVLIIEEMEKNDGDTIRSYYANEAGLVLIERIHPDGSTSPIIYLNSKQGSIMDQ</sequence>
<dbReference type="AlphaFoldDB" id="A0A1G7QV46"/>
<name>A0A1G7QV46_9LACT</name>
<reference evidence="1 2" key="1">
    <citation type="submission" date="2016-10" db="EMBL/GenBank/DDBJ databases">
        <authorList>
            <person name="de Groot N.N."/>
        </authorList>
    </citation>
    <scope>NUCLEOTIDE SEQUENCE [LARGE SCALE GENOMIC DNA]</scope>
    <source>
        <strain evidence="1 2">ATCC BAA-466</strain>
    </source>
</reference>
<gene>
    <name evidence="1" type="ORF">SAMN05421791_102230</name>
</gene>